<dbReference type="InterPro" id="IPR013154">
    <property type="entry name" value="ADH-like_N"/>
</dbReference>
<dbReference type="PANTHER" id="PTHR43775:SF29">
    <property type="entry name" value="ASPERFURANONE POLYKETIDE SYNTHASE AFOG-RELATED"/>
    <property type="match status" value="1"/>
</dbReference>
<dbReference type="GO" id="GO:0004315">
    <property type="term" value="F:3-oxoacyl-[acyl-carrier-protein] synthase activity"/>
    <property type="evidence" value="ECO:0007669"/>
    <property type="project" value="InterPro"/>
</dbReference>
<dbReference type="SUPFAM" id="SSF53901">
    <property type="entry name" value="Thiolase-like"/>
    <property type="match status" value="2"/>
</dbReference>
<keyword evidence="10" id="KW-0472">Membrane</keyword>
<dbReference type="GO" id="GO:1901336">
    <property type="term" value="P:lactone biosynthetic process"/>
    <property type="evidence" value="ECO:0007669"/>
    <property type="project" value="UniProtKB-ARBA"/>
</dbReference>
<dbReference type="InterPro" id="IPR042104">
    <property type="entry name" value="PKS_dehydratase_sf"/>
</dbReference>
<dbReference type="Proteomes" id="UP000184499">
    <property type="component" value="Unassembled WGS sequence"/>
</dbReference>
<dbReference type="SUPFAM" id="SSF53335">
    <property type="entry name" value="S-adenosyl-L-methionine-dependent methyltransferases"/>
    <property type="match status" value="1"/>
</dbReference>
<dbReference type="InterPro" id="IPR020841">
    <property type="entry name" value="PKS_Beta-ketoAc_synthase_dom"/>
</dbReference>
<evidence type="ECO:0000256" key="4">
    <source>
        <dbReference type="ARBA" id="ARBA00022679"/>
    </source>
</evidence>
<feature type="transmembrane region" description="Helical" evidence="10">
    <location>
        <begin position="153"/>
        <end position="170"/>
    </location>
</feature>
<feature type="domain" description="PKS/mFAS DH" evidence="13">
    <location>
        <begin position="1089"/>
        <end position="1404"/>
    </location>
</feature>
<dbReference type="Pfam" id="PF02801">
    <property type="entry name" value="Ketoacyl-synt_C"/>
    <property type="match status" value="1"/>
</dbReference>
<evidence type="ECO:0000256" key="3">
    <source>
        <dbReference type="ARBA" id="ARBA00022553"/>
    </source>
</evidence>
<dbReference type="InterPro" id="IPR056501">
    <property type="entry name" value="NAD-bd_HRPKS_sdrA"/>
</dbReference>
<dbReference type="OMA" id="PDIMSAM"/>
<dbReference type="InterPro" id="IPR020807">
    <property type="entry name" value="PKS_DH"/>
</dbReference>
<dbReference type="Pfam" id="PF07690">
    <property type="entry name" value="MFS_1"/>
    <property type="match status" value="1"/>
</dbReference>
<dbReference type="InterPro" id="IPR014043">
    <property type="entry name" value="Acyl_transferase_dom"/>
</dbReference>
<dbReference type="PROSITE" id="PS52004">
    <property type="entry name" value="KS3_2"/>
    <property type="match status" value="1"/>
</dbReference>
<dbReference type="Gene3D" id="3.40.47.10">
    <property type="match status" value="1"/>
</dbReference>
<dbReference type="VEuPathDB" id="FungiDB:ASPBRDRAFT_61261"/>
<dbReference type="PROSITE" id="PS50075">
    <property type="entry name" value="CARRIER"/>
    <property type="match status" value="1"/>
</dbReference>
<dbReference type="Pfam" id="PF08242">
    <property type="entry name" value="Methyltransf_12"/>
    <property type="match status" value="1"/>
</dbReference>
<dbReference type="InterPro" id="IPR013217">
    <property type="entry name" value="Methyltransf_12"/>
</dbReference>
<dbReference type="Pfam" id="PF00698">
    <property type="entry name" value="Acyl_transf_1"/>
    <property type="match status" value="1"/>
</dbReference>
<dbReference type="SMART" id="SM00822">
    <property type="entry name" value="PKS_KR"/>
    <property type="match status" value="1"/>
</dbReference>
<accession>A0A1L9V1B8</accession>
<dbReference type="PANTHER" id="PTHR43775">
    <property type="entry name" value="FATTY ACID SYNTHASE"/>
    <property type="match status" value="1"/>
</dbReference>
<keyword evidence="2" id="KW-0596">Phosphopantetheine</keyword>
<dbReference type="SUPFAM" id="SSF55048">
    <property type="entry name" value="Probable ACP-binding domain of malonyl-CoA ACP transacylase"/>
    <property type="match status" value="1"/>
</dbReference>
<evidence type="ECO:0000256" key="1">
    <source>
        <dbReference type="ARBA" id="ARBA00004141"/>
    </source>
</evidence>
<dbReference type="InterPro" id="IPR014030">
    <property type="entry name" value="Ketoacyl_synth_N"/>
</dbReference>
<evidence type="ECO:0000256" key="8">
    <source>
        <dbReference type="ARBA" id="ARBA00023315"/>
    </source>
</evidence>
<dbReference type="Pfam" id="PF14765">
    <property type="entry name" value="PS-DH"/>
    <property type="match status" value="1"/>
</dbReference>
<feature type="transmembrane region" description="Helical" evidence="10">
    <location>
        <begin position="58"/>
        <end position="83"/>
    </location>
</feature>
<dbReference type="OrthoDB" id="329835at2759"/>
<dbReference type="EMBL" id="KV878679">
    <property type="protein sequence ID" value="OJJ77754.1"/>
    <property type="molecule type" value="Genomic_DNA"/>
</dbReference>
<dbReference type="Gene3D" id="1.10.1200.10">
    <property type="entry name" value="ACP-like"/>
    <property type="match status" value="1"/>
</dbReference>
<dbReference type="InterPro" id="IPR016035">
    <property type="entry name" value="Acyl_Trfase/lysoPLipase"/>
</dbReference>
<evidence type="ECO:0000259" key="12">
    <source>
        <dbReference type="PROSITE" id="PS52004"/>
    </source>
</evidence>
<dbReference type="InterPro" id="IPR050091">
    <property type="entry name" value="PKS_NRPS_Biosynth_Enz"/>
</dbReference>
<dbReference type="InterPro" id="IPR011701">
    <property type="entry name" value="MFS"/>
</dbReference>
<name>A0A1L9V1B8_ASPBC</name>
<dbReference type="InterPro" id="IPR009081">
    <property type="entry name" value="PP-bd_ACP"/>
</dbReference>
<feature type="transmembrane region" description="Helical" evidence="10">
    <location>
        <begin position="127"/>
        <end position="147"/>
    </location>
</feature>
<evidence type="ECO:0000259" key="11">
    <source>
        <dbReference type="PROSITE" id="PS50075"/>
    </source>
</evidence>
<dbReference type="Pfam" id="PF08240">
    <property type="entry name" value="ADH_N"/>
    <property type="match status" value="1"/>
</dbReference>
<dbReference type="GO" id="GO:0030639">
    <property type="term" value="P:polyketide biosynthetic process"/>
    <property type="evidence" value="ECO:0007669"/>
    <property type="project" value="UniProtKB-ARBA"/>
</dbReference>
<evidence type="ECO:0000256" key="6">
    <source>
        <dbReference type="ARBA" id="ARBA00023002"/>
    </source>
</evidence>
<dbReference type="GO" id="GO:0004312">
    <property type="term" value="F:fatty acid synthase activity"/>
    <property type="evidence" value="ECO:0007669"/>
    <property type="project" value="TreeGrafter"/>
</dbReference>
<dbReference type="InterPro" id="IPR016036">
    <property type="entry name" value="Malonyl_transacylase_ACP-bd"/>
</dbReference>
<keyword evidence="3" id="KW-0597">Phosphoprotein</keyword>
<dbReference type="InterPro" id="IPR006162">
    <property type="entry name" value="Ppantetheine_attach_site"/>
</dbReference>
<keyword evidence="4" id="KW-0808">Transferase</keyword>
<dbReference type="SMART" id="SM00829">
    <property type="entry name" value="PKS_ER"/>
    <property type="match status" value="1"/>
</dbReference>
<dbReference type="InterPro" id="IPR020806">
    <property type="entry name" value="PKS_PP-bd"/>
</dbReference>
<dbReference type="Gene3D" id="3.10.129.110">
    <property type="entry name" value="Polyketide synthase dehydratase"/>
    <property type="match status" value="1"/>
</dbReference>
<dbReference type="GO" id="GO:0006633">
    <property type="term" value="P:fatty acid biosynthetic process"/>
    <property type="evidence" value="ECO:0007669"/>
    <property type="project" value="InterPro"/>
</dbReference>
<dbReference type="Gene3D" id="3.40.366.10">
    <property type="entry name" value="Malonyl-Coenzyme A Acyl Carrier Protein, domain 2"/>
    <property type="match status" value="1"/>
</dbReference>
<feature type="region of interest" description="C-terminal hotdog fold" evidence="9">
    <location>
        <begin position="1250"/>
        <end position="1404"/>
    </location>
</feature>
<evidence type="ECO:0000256" key="7">
    <source>
        <dbReference type="ARBA" id="ARBA00023268"/>
    </source>
</evidence>
<dbReference type="InterPro" id="IPR029063">
    <property type="entry name" value="SAM-dependent_MTases_sf"/>
</dbReference>
<dbReference type="InterPro" id="IPR001227">
    <property type="entry name" value="Ac_transferase_dom_sf"/>
</dbReference>
<dbReference type="Pfam" id="PF21089">
    <property type="entry name" value="PKS_DH_N"/>
    <property type="match status" value="1"/>
</dbReference>
<dbReference type="SUPFAM" id="SSF103473">
    <property type="entry name" value="MFS general substrate transporter"/>
    <property type="match status" value="1"/>
</dbReference>
<organism evidence="14 15">
    <name type="scientific">Aspergillus brasiliensis (strain CBS 101740 / IMI 381727 / IBT 21946)</name>
    <dbReference type="NCBI Taxonomy" id="767769"/>
    <lineage>
        <taxon>Eukaryota</taxon>
        <taxon>Fungi</taxon>
        <taxon>Dikarya</taxon>
        <taxon>Ascomycota</taxon>
        <taxon>Pezizomycotina</taxon>
        <taxon>Eurotiomycetes</taxon>
        <taxon>Eurotiomycetidae</taxon>
        <taxon>Eurotiales</taxon>
        <taxon>Aspergillaceae</taxon>
        <taxon>Aspergillus</taxon>
        <taxon>Aspergillus subgen. Circumdati</taxon>
    </lineage>
</organism>
<keyword evidence="10" id="KW-0812">Transmembrane</keyword>
<comment type="subcellular location">
    <subcellularLocation>
        <location evidence="1">Membrane</location>
        <topology evidence="1">Multi-pass membrane protein</topology>
    </subcellularLocation>
</comment>
<dbReference type="PROSITE" id="PS00606">
    <property type="entry name" value="KS3_1"/>
    <property type="match status" value="1"/>
</dbReference>
<feature type="active site" description="Proton acceptor; for dehydratase activity" evidence="9">
    <location>
        <position position="1121"/>
    </location>
</feature>
<dbReference type="FunFam" id="3.40.50.720:FF:000209">
    <property type="entry name" value="Polyketide synthase Pks12"/>
    <property type="match status" value="1"/>
</dbReference>
<dbReference type="InterPro" id="IPR057326">
    <property type="entry name" value="KR_dom"/>
</dbReference>
<dbReference type="GeneID" id="93580780"/>
<keyword evidence="8" id="KW-0012">Acyltransferase</keyword>
<proteinExistence type="predicted"/>
<evidence type="ECO:0000313" key="15">
    <source>
        <dbReference type="Proteomes" id="UP000184499"/>
    </source>
</evidence>
<evidence type="ECO:0000313" key="14">
    <source>
        <dbReference type="EMBL" id="OJJ77754.1"/>
    </source>
</evidence>
<feature type="transmembrane region" description="Helical" evidence="10">
    <location>
        <begin position="20"/>
        <end position="46"/>
    </location>
</feature>
<dbReference type="CDD" id="cd02440">
    <property type="entry name" value="AdoMet_MTases"/>
    <property type="match status" value="1"/>
</dbReference>
<evidence type="ECO:0000256" key="10">
    <source>
        <dbReference type="SAM" id="Phobius"/>
    </source>
</evidence>
<dbReference type="SMART" id="SM00826">
    <property type="entry name" value="PKS_DH"/>
    <property type="match status" value="1"/>
</dbReference>
<protein>
    <submittedName>
        <fullName evidence="14">Uncharacterized protein</fullName>
    </submittedName>
</protein>
<dbReference type="InterPro" id="IPR018201">
    <property type="entry name" value="Ketoacyl_synth_AS"/>
</dbReference>
<evidence type="ECO:0000256" key="2">
    <source>
        <dbReference type="ARBA" id="ARBA00022450"/>
    </source>
</evidence>
<dbReference type="SUPFAM" id="SSF51735">
    <property type="entry name" value="NAD(P)-binding Rossmann-fold domains"/>
    <property type="match status" value="2"/>
</dbReference>
<dbReference type="InterPro" id="IPR049900">
    <property type="entry name" value="PKS_mFAS_DH"/>
</dbReference>
<dbReference type="SMART" id="SM00823">
    <property type="entry name" value="PKS_PP"/>
    <property type="match status" value="1"/>
</dbReference>
<keyword evidence="10" id="KW-1133">Transmembrane helix</keyword>
<dbReference type="GO" id="GO:0016491">
    <property type="term" value="F:oxidoreductase activity"/>
    <property type="evidence" value="ECO:0007669"/>
    <property type="project" value="UniProtKB-KW"/>
</dbReference>
<dbReference type="Pfam" id="PF23114">
    <property type="entry name" value="NAD-bd_HRPKS_sdrA"/>
    <property type="match status" value="1"/>
</dbReference>
<dbReference type="Gene3D" id="1.20.1250.20">
    <property type="entry name" value="MFS general substrate transporter like domains"/>
    <property type="match status" value="1"/>
</dbReference>
<dbReference type="InterPro" id="IPR049552">
    <property type="entry name" value="PKS_DH_N"/>
</dbReference>
<feature type="domain" description="Ketosynthase family 3 (KS3)" evidence="12">
    <location>
        <begin position="1"/>
        <end position="542"/>
    </location>
</feature>
<dbReference type="SUPFAM" id="SSF47336">
    <property type="entry name" value="ACP-like"/>
    <property type="match status" value="1"/>
</dbReference>
<dbReference type="InterPro" id="IPR036736">
    <property type="entry name" value="ACP-like_sf"/>
</dbReference>
<dbReference type="CDD" id="cd05195">
    <property type="entry name" value="enoyl_red"/>
    <property type="match status" value="1"/>
</dbReference>
<gene>
    <name evidence="14" type="ORF">ASPBRDRAFT_61261</name>
</gene>
<dbReference type="InterPro" id="IPR020843">
    <property type="entry name" value="ER"/>
</dbReference>
<reference evidence="15" key="1">
    <citation type="journal article" date="2017" name="Genome Biol.">
        <title>Comparative genomics reveals high biological diversity and specific adaptations in the industrially and medically important fungal genus Aspergillus.</title>
        <authorList>
            <person name="de Vries R.P."/>
            <person name="Riley R."/>
            <person name="Wiebenga A."/>
            <person name="Aguilar-Osorio G."/>
            <person name="Amillis S."/>
            <person name="Uchima C.A."/>
            <person name="Anderluh G."/>
            <person name="Asadollahi M."/>
            <person name="Askin M."/>
            <person name="Barry K."/>
            <person name="Battaglia E."/>
            <person name="Bayram O."/>
            <person name="Benocci T."/>
            <person name="Braus-Stromeyer S.A."/>
            <person name="Caldana C."/>
            <person name="Canovas D."/>
            <person name="Cerqueira G.C."/>
            <person name="Chen F."/>
            <person name="Chen W."/>
            <person name="Choi C."/>
            <person name="Clum A."/>
            <person name="Dos Santos R.A."/>
            <person name="Damasio A.R."/>
            <person name="Diallinas G."/>
            <person name="Emri T."/>
            <person name="Fekete E."/>
            <person name="Flipphi M."/>
            <person name="Freyberg S."/>
            <person name="Gallo A."/>
            <person name="Gournas C."/>
            <person name="Habgood R."/>
            <person name="Hainaut M."/>
            <person name="Harispe M.L."/>
            <person name="Henrissat B."/>
            <person name="Hilden K.S."/>
            <person name="Hope R."/>
            <person name="Hossain A."/>
            <person name="Karabika E."/>
            <person name="Karaffa L."/>
            <person name="Karanyi Z."/>
            <person name="Krasevec N."/>
            <person name="Kuo A."/>
            <person name="Kusch H."/>
            <person name="LaButti K."/>
            <person name="Lagendijk E.L."/>
            <person name="Lapidus A."/>
            <person name="Levasseur A."/>
            <person name="Lindquist E."/>
            <person name="Lipzen A."/>
            <person name="Logrieco A.F."/>
            <person name="MacCabe A."/>
            <person name="Maekelae M.R."/>
            <person name="Malavazi I."/>
            <person name="Melin P."/>
            <person name="Meyer V."/>
            <person name="Mielnichuk N."/>
            <person name="Miskei M."/>
            <person name="Molnar A.P."/>
            <person name="Mule G."/>
            <person name="Ngan C.Y."/>
            <person name="Orejas M."/>
            <person name="Orosz E."/>
            <person name="Ouedraogo J.P."/>
            <person name="Overkamp K.M."/>
            <person name="Park H.-S."/>
            <person name="Perrone G."/>
            <person name="Piumi F."/>
            <person name="Punt P.J."/>
            <person name="Ram A.F."/>
            <person name="Ramon A."/>
            <person name="Rauscher S."/>
            <person name="Record E."/>
            <person name="Riano-Pachon D.M."/>
            <person name="Robert V."/>
            <person name="Roehrig J."/>
            <person name="Ruller R."/>
            <person name="Salamov A."/>
            <person name="Salih N.S."/>
            <person name="Samson R.A."/>
            <person name="Sandor E."/>
            <person name="Sanguinetti M."/>
            <person name="Schuetze T."/>
            <person name="Sepcic K."/>
            <person name="Shelest E."/>
            <person name="Sherlock G."/>
            <person name="Sophianopoulou V."/>
            <person name="Squina F.M."/>
            <person name="Sun H."/>
            <person name="Susca A."/>
            <person name="Todd R.B."/>
            <person name="Tsang A."/>
            <person name="Unkles S.E."/>
            <person name="van de Wiele N."/>
            <person name="van Rossen-Uffink D."/>
            <person name="Oliveira J.V."/>
            <person name="Vesth T.C."/>
            <person name="Visser J."/>
            <person name="Yu J.-H."/>
            <person name="Zhou M."/>
            <person name="Andersen M.R."/>
            <person name="Archer D.B."/>
            <person name="Baker S.E."/>
            <person name="Benoit I."/>
            <person name="Brakhage A.A."/>
            <person name="Braus G.H."/>
            <person name="Fischer R."/>
            <person name="Frisvad J.C."/>
            <person name="Goldman G.H."/>
            <person name="Houbraken J."/>
            <person name="Oakley B."/>
            <person name="Pocsi I."/>
            <person name="Scazzocchio C."/>
            <person name="Seiboth B."/>
            <person name="vanKuyk P.A."/>
            <person name="Wortman J."/>
            <person name="Dyer P.S."/>
            <person name="Grigoriev I.V."/>
        </authorList>
    </citation>
    <scope>NUCLEOTIDE SEQUENCE [LARGE SCALE GENOMIC DNA]</scope>
    <source>
        <strain evidence="15">CBS 101740 / IMI 381727 / IBT 21946</strain>
    </source>
</reference>
<dbReference type="PROSITE" id="PS00012">
    <property type="entry name" value="PHOSPHOPANTETHEINE"/>
    <property type="match status" value="1"/>
</dbReference>
<keyword evidence="7" id="KW-0511">Multifunctional enzyme</keyword>
<dbReference type="STRING" id="767769.A0A1L9V1B8"/>
<dbReference type="GO" id="GO:0031177">
    <property type="term" value="F:phosphopantetheine binding"/>
    <property type="evidence" value="ECO:0007669"/>
    <property type="project" value="InterPro"/>
</dbReference>
<dbReference type="Gene3D" id="3.40.50.150">
    <property type="entry name" value="Vaccinia Virus protein VP39"/>
    <property type="match status" value="1"/>
</dbReference>
<evidence type="ECO:0000256" key="9">
    <source>
        <dbReference type="PROSITE-ProRule" id="PRU01363"/>
    </source>
</evidence>
<dbReference type="Pfam" id="PF13602">
    <property type="entry name" value="ADH_zinc_N_2"/>
    <property type="match status" value="1"/>
</dbReference>
<evidence type="ECO:0000259" key="13">
    <source>
        <dbReference type="PROSITE" id="PS52019"/>
    </source>
</evidence>
<dbReference type="GO" id="GO:0016020">
    <property type="term" value="C:membrane"/>
    <property type="evidence" value="ECO:0007669"/>
    <property type="project" value="UniProtKB-SubCell"/>
</dbReference>
<dbReference type="SMART" id="SM00827">
    <property type="entry name" value="PKS_AT"/>
    <property type="match status" value="1"/>
</dbReference>
<dbReference type="Pfam" id="PF00109">
    <property type="entry name" value="ketoacyl-synt"/>
    <property type="match status" value="1"/>
</dbReference>
<dbReference type="SUPFAM" id="SSF52151">
    <property type="entry name" value="FabD/lysophospholipase-like"/>
    <property type="match status" value="1"/>
</dbReference>
<dbReference type="CDD" id="cd00833">
    <property type="entry name" value="PKS"/>
    <property type="match status" value="1"/>
</dbReference>
<dbReference type="SMART" id="SM00825">
    <property type="entry name" value="PKS_KS"/>
    <property type="match status" value="1"/>
</dbReference>
<feature type="transmembrane region" description="Helical" evidence="10">
    <location>
        <begin position="182"/>
        <end position="205"/>
    </location>
</feature>
<dbReference type="InterPro" id="IPR014031">
    <property type="entry name" value="Ketoacyl_synth_C"/>
</dbReference>
<dbReference type="Gene3D" id="3.90.180.10">
    <property type="entry name" value="Medium-chain alcohol dehydrogenases, catalytic domain"/>
    <property type="match status" value="1"/>
</dbReference>
<keyword evidence="5" id="KW-0521">NADP</keyword>
<dbReference type="InterPro" id="IPR049551">
    <property type="entry name" value="PKS_DH_C"/>
</dbReference>
<dbReference type="InterPro" id="IPR016039">
    <property type="entry name" value="Thiolase-like"/>
</dbReference>
<feature type="region of interest" description="N-terminal hotdog fold" evidence="9">
    <location>
        <begin position="1089"/>
        <end position="1222"/>
    </location>
</feature>
<dbReference type="PROSITE" id="PS52019">
    <property type="entry name" value="PKS_MFAS_DH"/>
    <property type="match status" value="1"/>
</dbReference>
<feature type="domain" description="Carrier" evidence="11">
    <location>
        <begin position="2625"/>
        <end position="2702"/>
    </location>
</feature>
<dbReference type="Pfam" id="PF23297">
    <property type="entry name" value="ACP_SdgA_C"/>
    <property type="match status" value="1"/>
</dbReference>
<keyword evidence="15" id="KW-1185">Reference proteome</keyword>
<keyword evidence="6" id="KW-0560">Oxidoreductase</keyword>
<dbReference type="RefSeq" id="XP_067485001.1">
    <property type="nucleotide sequence ID" value="XM_067628292.1"/>
</dbReference>
<dbReference type="SUPFAM" id="SSF50129">
    <property type="entry name" value="GroES-like"/>
    <property type="match status" value="1"/>
</dbReference>
<evidence type="ECO:0000256" key="5">
    <source>
        <dbReference type="ARBA" id="ARBA00022857"/>
    </source>
</evidence>
<dbReference type="InterPro" id="IPR011032">
    <property type="entry name" value="GroES-like_sf"/>
</dbReference>
<dbReference type="Gene3D" id="3.40.50.720">
    <property type="entry name" value="NAD(P)-binding Rossmann-like Domain"/>
    <property type="match status" value="2"/>
</dbReference>
<dbReference type="InterPro" id="IPR036259">
    <property type="entry name" value="MFS_trans_sf"/>
</dbReference>
<dbReference type="Pfam" id="PF08659">
    <property type="entry name" value="KR"/>
    <property type="match status" value="1"/>
</dbReference>
<dbReference type="InterPro" id="IPR036291">
    <property type="entry name" value="NAD(P)-bd_dom_sf"/>
</dbReference>
<sequence>MVMAVMAEVTPVERIGPVTGLMSTIFAVSSILGPVLGGAITTNTSWRWVFYLKRGETFVVNSTILMGESIPGGGLALAIVLWVFPRNDGPLPINRLVFNRIDWPGILLSLVGSVFLLLAVEEGGNAFPWNGSLIIVSFIVSGAAWIAFVGWEIAAFLAGFPFMVLIVYLPERFEIQDGLSPVASGIRMLPLLLLSAFGAGAGGVINSRKNISFYTLVHTKPSKMAANVWRTSWGPRPLVTSVASLVIIVTCDRENLPLYHGTGTGSAIMSNRISWYFDLKGPSISLDTACSSSLVALHLGCQSLRTGESEMSVVGGTNLILLPDIMSAMTSLHFLSPDGKCQSFDRKANGYSRGEGAAIVILKPLHLALRDNDVIRAVLRGTAVNQDGNTPGITLPSATAQESLIRETYRMAGLGFADTAYIEAHGTGTPARDPVEAQALAATFGKSRSPDDPVYIDSIKTNIGHLEGGSGLAQVVKAVFALENGEIPPSLWFEKQNDRIRLFESHLAIPTTLIPWPRPGLRRLSINSFGYGGTNAHCILDDAYHYLKARRLSGNHNTIKGLDNQVPASSADSAVGLTPPASDIISLLPKQLEDLRLSYFLPHEKDTRPRVFIWTSHEQLGIGRTAQMYSRYLSYKSAELDDIDQQGLLEKFAYTLAARRSILPWKSFVVASTPAELAEKLGETKRKPLRSSTQPKLAFVFTGQGAQWSGMGRELLIYQVFRESLEDAGAYLVSLGCTWSLISELLRDELSSRIDSPALSQPICTAVQVALVDLMRHWNVNPCAVVGHSSGEIAAAYAKGAISKENAWLISYHRGRLSGSMRGIAPDLNGSMLAVGLGLADVEKYLPAANDNSVVVACINSPNSVTLSGNSSAIQDLESLIQNDGHFARRLKVETAYHSPHMQVIAKQYLDSLSSIMPQKEDNSIKMFSTVTGELVNNSDLISSYWVANLLNPVNFLGAVQSLCSYSQNRKSKRAAKPFADILIEIVPHSALQGPINQTLSSNPKTSQLTYISLLRRGQDASISTLEGVGALFTHGYRVDIARVNSRDIVPKQQEYLVDVPAFSWNRQLKYWFESATGMNHRFRQHPRKDLFGSLTVDGVDIDPRWRNIFRLSEAPWIEFHKVQGSILYPAAGMMVAAIEAAKQQADPNKDIEGFELRDIIIGKAIVVPADDIGVEMVLSIRPWRIGSGATTSTWQEFTLYTRQEGWDKTCSGLLRIKYKEPKNPLFFDEDTEADRAAKATYYQTVDECRQSQNPRQFYEHLTTIGLYYGDVFQNMVDIRHGHYKAVCSIQVPDTRSRMPMKFEYEHVIHPATLDSIIQMALPATTGLGDEMTVAKVPTSIDRLYVSADVPSEAGSLLQGYARVRLQGFDGGEATVAVSTPDWKKPLVVFDGIRSKSLSGATDSTSAAASLRKLTSYFHWKEDLSMLRQEDITMLCTKSSETLEATRPETIAELELGAFIIIKRVLAAIDTEEANGLTGHYRTFYQYMQRTYELGIQGKIPHQQATPTLNWLNTNDEFENELLERVSRSTTDGAVMCQHGIHLVDILRGKITPLEVLMKDGLLHNFYSSGVGCPQNYSRLSSYLSLLAHKNPDMKILEIGAGTGGATLPVLEALGGQNGTSPMFSNYTFTDISSGFFEKAQVKLKSWAPFMTYSRLNIEEDPVSQGLVEGGYDVIIASNVLHATHCIDTTLKNVKKMLKPSGKLVLSEITNPLLRATMIVGSLEGWWVGEEDGRKWGPVLTESEWNEALLRAGYTGVNACLPDWTDPLDHFLSVLVSSISPPEVKRVPTEVIIIGPESPSEELERLSSKLERSLRGQGAVVSAATLKEAALAGDIKNKSFLALLECEPEQPLLADISPEDWNALKTIILQSADITWVSRGATNSSESPFANLMTGMARSIRAENPQVALTTLDIDAEAPMDTTENVESMIEIFIQGGSSKHSPRPDWEYAIRNGRAMVQRILMEKGMNDLIATYNVAPKAENAPFKQEGRPMTLSIGTPGRLDTLQFVDDPSPQEPLKEDDVEIEVKGVGLNFKDIMVAMGQLQQLGLGIDASGTVSRVGSAVQTLCPGDRVMTWRPGAFSNFLRSPVSMVPKIPEGMDFATAASLPVVYSTAYYALYYAARLLPGETVLIHGAAGGVGQAAIILAQHIGAEIFATVSSEGKKALLVETYNIPDDHIFYSRDIKFAQGIKRMTGGKGVNVVLNSLAGESLRQSWHCIRGFGRFIEMGQKDIVGNTGLDMAPFIRNVSFHSINMLAVLDDNLPLASKVFTEVVELLQKGIARRIEPLLTMPFTKMEEAFRLMQTGQHIGKIVLRPAGNELVPCVPPRVPPYQFNPNATYVLAGGSGGLGRALGRWMVEQGARNIVFLSRSALKNPALQDTVQALENQGARVTAYACDVSCAAEVESAAEQIRKNFPPVKGVIQGAMVLMDAIYQNMTHEQFMGAIKPKVEGSWNLHKYLPQDMDFYVLLSSSVGIAGSRGQGNYSAGNSFQDAFAHYRQHHNQHGVSIDVGMVLGVGFLADTTEERVHDNTKTWSFIGIREKEFLGIVQAAITGVSVKSQRIPPQLVTGLGTGGMMAQGAEKYPWWFNDAKFSHLVQVDTHQVIQTRDEDSVQLQEQLSRVTSLDAASEIVCEALVAKLAKSMMMPVVDIEHTRPVGSYGVDSLLAVELRGWIFTELQADVSVFDLLSNIPISMLARRIVTKSKCIPDGVVEVEP</sequence>
<feature type="transmembrane region" description="Helical" evidence="10">
    <location>
        <begin position="103"/>
        <end position="120"/>
    </location>
</feature>
<feature type="active site" description="Proton donor; for dehydratase activity" evidence="9">
    <location>
        <position position="1315"/>
    </location>
</feature>
<dbReference type="GO" id="GO:0022857">
    <property type="term" value="F:transmembrane transporter activity"/>
    <property type="evidence" value="ECO:0007669"/>
    <property type="project" value="InterPro"/>
</dbReference>
<dbReference type="InterPro" id="IPR013968">
    <property type="entry name" value="PKS_KR"/>
</dbReference>